<keyword evidence="3" id="KW-1185">Reference proteome</keyword>
<dbReference type="InterPro" id="IPR010710">
    <property type="entry name" value="DUF1289"/>
</dbReference>
<feature type="region of interest" description="Disordered" evidence="1">
    <location>
        <begin position="67"/>
        <end position="96"/>
    </location>
</feature>
<feature type="compositionally biased region" description="Basic residues" evidence="1">
    <location>
        <begin position="75"/>
        <end position="84"/>
    </location>
</feature>
<dbReference type="PANTHER" id="PTHR35175:SF2">
    <property type="entry name" value="DUF1289 DOMAIN-CONTAINING PROTEIN"/>
    <property type="match status" value="1"/>
</dbReference>
<reference evidence="2 3" key="1">
    <citation type="submission" date="2017-03" db="EMBL/GenBank/DDBJ databases">
        <authorList>
            <person name="Afonso C.L."/>
            <person name="Miller P.J."/>
            <person name="Scott M.A."/>
            <person name="Spackman E."/>
            <person name="Goraichik I."/>
            <person name="Dimitrov K.M."/>
            <person name="Suarez D.L."/>
            <person name="Swayne D.E."/>
        </authorList>
    </citation>
    <scope>NUCLEOTIDE SEQUENCE [LARGE SCALE GENOMIC DNA]</scope>
    <source>
        <strain evidence="2 3">CECT 7751</strain>
    </source>
</reference>
<dbReference type="EMBL" id="FWFN01000002">
    <property type="protein sequence ID" value="SLN29557.1"/>
    <property type="molecule type" value="Genomic_DNA"/>
</dbReference>
<dbReference type="Pfam" id="PF06945">
    <property type="entry name" value="DUF1289"/>
    <property type="match status" value="1"/>
</dbReference>
<evidence type="ECO:0000313" key="3">
    <source>
        <dbReference type="Proteomes" id="UP000193963"/>
    </source>
</evidence>
<evidence type="ECO:0000313" key="2">
    <source>
        <dbReference type="EMBL" id="SLN29557.1"/>
    </source>
</evidence>
<proteinExistence type="predicted"/>
<protein>
    <recommendedName>
        <fullName evidence="4">Fe-S protein</fullName>
    </recommendedName>
</protein>
<dbReference type="RefSeq" id="WP_085887095.1">
    <property type="nucleotide sequence ID" value="NZ_FWFN01000002.1"/>
</dbReference>
<sequence length="96" mass="10443">MAGGADDPRGRNVWRREAVSSPCVNICVMHPEARLCTGCLRTGEEIAAWSRLTEEERLAIMAQLPARGPLVSSRRGGRKGRLARGTRPGKTDQGET</sequence>
<dbReference type="PANTHER" id="PTHR35175">
    <property type="entry name" value="DUF1289 DOMAIN-CONTAINING PROTEIN"/>
    <property type="match status" value="1"/>
</dbReference>
<dbReference type="OrthoDB" id="9811423at2"/>
<evidence type="ECO:0000256" key="1">
    <source>
        <dbReference type="SAM" id="MobiDB-lite"/>
    </source>
</evidence>
<evidence type="ECO:0008006" key="4">
    <source>
        <dbReference type="Google" id="ProtNLM"/>
    </source>
</evidence>
<accession>A0A1X6YRX9</accession>
<gene>
    <name evidence="2" type="ORF">PSM7751_01212</name>
</gene>
<name>A0A1X6YRX9_9RHOB</name>
<dbReference type="AlphaFoldDB" id="A0A1X6YRX9"/>
<dbReference type="Proteomes" id="UP000193963">
    <property type="component" value="Unassembled WGS sequence"/>
</dbReference>
<organism evidence="2 3">
    <name type="scientific">Pseudooceanicola marinus</name>
    <dbReference type="NCBI Taxonomy" id="396013"/>
    <lineage>
        <taxon>Bacteria</taxon>
        <taxon>Pseudomonadati</taxon>
        <taxon>Pseudomonadota</taxon>
        <taxon>Alphaproteobacteria</taxon>
        <taxon>Rhodobacterales</taxon>
        <taxon>Paracoccaceae</taxon>
        <taxon>Pseudooceanicola</taxon>
    </lineage>
</organism>